<evidence type="ECO:0000313" key="2">
    <source>
        <dbReference type="Proteomes" id="UP001497382"/>
    </source>
</evidence>
<gene>
    <name evidence="1" type="ORF">LARSCL_LOCUS5711</name>
</gene>
<protein>
    <submittedName>
        <fullName evidence="1">Uncharacterized protein</fullName>
    </submittedName>
</protein>
<evidence type="ECO:0000313" key="1">
    <source>
        <dbReference type="EMBL" id="CAL1271231.1"/>
    </source>
</evidence>
<reference evidence="1 2" key="1">
    <citation type="submission" date="2024-04" db="EMBL/GenBank/DDBJ databases">
        <authorList>
            <person name="Rising A."/>
            <person name="Reimegard J."/>
            <person name="Sonavane S."/>
            <person name="Akerstrom W."/>
            <person name="Nylinder S."/>
            <person name="Hedman E."/>
            <person name="Kallberg Y."/>
        </authorList>
    </citation>
    <scope>NUCLEOTIDE SEQUENCE [LARGE SCALE GENOMIC DNA]</scope>
</reference>
<dbReference type="Proteomes" id="UP001497382">
    <property type="component" value="Unassembled WGS sequence"/>
</dbReference>
<organism evidence="1 2">
    <name type="scientific">Larinioides sclopetarius</name>
    <dbReference type="NCBI Taxonomy" id="280406"/>
    <lineage>
        <taxon>Eukaryota</taxon>
        <taxon>Metazoa</taxon>
        <taxon>Ecdysozoa</taxon>
        <taxon>Arthropoda</taxon>
        <taxon>Chelicerata</taxon>
        <taxon>Arachnida</taxon>
        <taxon>Araneae</taxon>
        <taxon>Araneomorphae</taxon>
        <taxon>Entelegynae</taxon>
        <taxon>Araneoidea</taxon>
        <taxon>Araneidae</taxon>
        <taxon>Larinioides</taxon>
    </lineage>
</organism>
<dbReference type="AlphaFoldDB" id="A0AAV1ZHK9"/>
<name>A0AAV1ZHK9_9ARAC</name>
<comment type="caution">
    <text evidence="1">The sequence shown here is derived from an EMBL/GenBank/DDBJ whole genome shotgun (WGS) entry which is preliminary data.</text>
</comment>
<dbReference type="EMBL" id="CAXIEN010000053">
    <property type="protein sequence ID" value="CAL1271231.1"/>
    <property type="molecule type" value="Genomic_DNA"/>
</dbReference>
<accession>A0AAV1ZHK9</accession>
<keyword evidence="2" id="KW-1185">Reference proteome</keyword>
<sequence>MCVCMCVCSSCGVTFLDAGSVLERISIMTSAVDSSRTINFLPSCNPFTTWRVEEN</sequence>
<proteinExistence type="predicted"/>